<dbReference type="InterPro" id="IPR006352">
    <property type="entry name" value="GlmM_bact"/>
</dbReference>
<sequence>MTRKYFGTDGIRGRVGDAPVTPDFMLKLGWATGKVFAATDGSRPTVVIGKDTRVSGYMLESALQAGLVAAGANVKLVGPLPTPGIALLTRSQKADAGIVISASHNPYYDNGIKFFNGQGSKLSDELELQIEAMIDSPMETVDSDQLGKASRIADAAGRYIEYCKSTFPDELSLKGLKIVIDCAHGATYNIAPGVFSELGADVTLMGAEPDGYNINEGVGSTEPEALQQRVMEEGADLGVAFDGDGDRLQMVNREGQLLTGDDVLYILAMHRLSTGGSDSGVVGTLMTNMGLELALEQSGLRLARAKVGDRYVKELMVAEGWSLGGESSGHIICGNLSTTGDGVIAALQVLAAVVASGRSLSQLTSGFTPLPQVLVNVRIKKGFDIAAHQAINDACERVEQALIGRGRLLLRPSGTEPVIRVMVEGDETVAIDALANEVAEAIRQAA</sequence>
<feature type="domain" description="Alpha-D-phosphohexomutase alpha/beta/alpha" evidence="12">
    <location>
        <begin position="260"/>
        <end position="364"/>
    </location>
</feature>
<evidence type="ECO:0000256" key="5">
    <source>
        <dbReference type="ARBA" id="ARBA00023235"/>
    </source>
</evidence>
<evidence type="ECO:0000256" key="2">
    <source>
        <dbReference type="ARBA" id="ARBA00022553"/>
    </source>
</evidence>
<evidence type="ECO:0000313" key="14">
    <source>
        <dbReference type="Proteomes" id="UP001317963"/>
    </source>
</evidence>
<feature type="binding site" evidence="6">
    <location>
        <position position="246"/>
    </location>
    <ligand>
        <name>Mg(2+)</name>
        <dbReference type="ChEBI" id="CHEBI:18420"/>
    </ligand>
</feature>
<feature type="binding site" description="via phosphate group" evidence="6">
    <location>
        <position position="103"/>
    </location>
    <ligand>
        <name>Mg(2+)</name>
        <dbReference type="ChEBI" id="CHEBI:18420"/>
    </ligand>
</feature>
<dbReference type="Gene3D" id="3.40.120.10">
    <property type="entry name" value="Alpha-D-Glucose-1,6-Bisphosphate, subunit A, domain 3"/>
    <property type="match status" value="3"/>
</dbReference>
<keyword evidence="5 6" id="KW-0413">Isomerase</keyword>
<keyword evidence="4 6" id="KW-0460">Magnesium</keyword>
<protein>
    <recommendedName>
        <fullName evidence="6 8">Phosphoglucosamine mutase</fullName>
        <ecNumber evidence="6 8">5.4.2.10</ecNumber>
    </recommendedName>
</protein>
<dbReference type="EMBL" id="CP036501">
    <property type="protein sequence ID" value="UZP73281.1"/>
    <property type="molecule type" value="Genomic_DNA"/>
</dbReference>
<dbReference type="EC" id="5.4.2.10" evidence="6 8"/>
<evidence type="ECO:0000256" key="8">
    <source>
        <dbReference type="RuleBase" id="RU004327"/>
    </source>
</evidence>
<evidence type="ECO:0000259" key="10">
    <source>
        <dbReference type="Pfam" id="PF02878"/>
    </source>
</evidence>
<dbReference type="InterPro" id="IPR016066">
    <property type="entry name" value="A-D-PHexomutase_CS"/>
</dbReference>
<dbReference type="InterPro" id="IPR016055">
    <property type="entry name" value="A-D-PHexomutase_a/b/a-I/II/III"/>
</dbReference>
<keyword evidence="3 6" id="KW-0479">Metal-binding</keyword>
<evidence type="ECO:0000256" key="4">
    <source>
        <dbReference type="ARBA" id="ARBA00022842"/>
    </source>
</evidence>
<comment type="function">
    <text evidence="6 8">Catalyzes the conversion of glucosamine-6-phosphate to glucosamine-1-phosphate.</text>
</comment>
<dbReference type="PRINTS" id="PR00509">
    <property type="entry name" value="PGMPMM"/>
</dbReference>
<gene>
    <name evidence="6" type="primary">glmM</name>
    <name evidence="13" type="ORF">E0F26_00365</name>
</gene>
<evidence type="ECO:0000256" key="1">
    <source>
        <dbReference type="ARBA" id="ARBA00010231"/>
    </source>
</evidence>
<dbReference type="PANTHER" id="PTHR42946:SF1">
    <property type="entry name" value="PHOSPHOGLUCOMUTASE (ALPHA-D-GLUCOSE-1,6-BISPHOSPHATE-DEPENDENT)"/>
    <property type="match status" value="1"/>
</dbReference>
<feature type="binding site" evidence="6">
    <location>
        <position position="242"/>
    </location>
    <ligand>
        <name>Mg(2+)</name>
        <dbReference type="ChEBI" id="CHEBI:18420"/>
    </ligand>
</feature>
<evidence type="ECO:0000259" key="9">
    <source>
        <dbReference type="Pfam" id="PF00408"/>
    </source>
</evidence>
<accession>A0ABY6Q3C2</accession>
<dbReference type="InterPro" id="IPR050060">
    <property type="entry name" value="Phosphoglucosamine_mutase"/>
</dbReference>
<evidence type="ECO:0000259" key="11">
    <source>
        <dbReference type="Pfam" id="PF02879"/>
    </source>
</evidence>
<keyword evidence="14" id="KW-1185">Reference proteome</keyword>
<feature type="active site" description="Phosphoserine intermediate" evidence="6">
    <location>
        <position position="103"/>
    </location>
</feature>
<dbReference type="Proteomes" id="UP001317963">
    <property type="component" value="Chromosome"/>
</dbReference>
<comment type="catalytic activity">
    <reaction evidence="6 8">
        <text>alpha-D-glucosamine 1-phosphate = D-glucosamine 6-phosphate</text>
        <dbReference type="Rhea" id="RHEA:23424"/>
        <dbReference type="ChEBI" id="CHEBI:58516"/>
        <dbReference type="ChEBI" id="CHEBI:58725"/>
        <dbReference type="EC" id="5.4.2.10"/>
    </reaction>
</comment>
<dbReference type="Pfam" id="PF02878">
    <property type="entry name" value="PGM_PMM_I"/>
    <property type="match status" value="1"/>
</dbReference>
<dbReference type="CDD" id="cd05802">
    <property type="entry name" value="GlmM"/>
    <property type="match status" value="1"/>
</dbReference>
<feature type="domain" description="Alpha-D-phosphohexomutase C-terminal" evidence="9">
    <location>
        <begin position="374"/>
        <end position="441"/>
    </location>
</feature>
<evidence type="ECO:0000256" key="6">
    <source>
        <dbReference type="HAMAP-Rule" id="MF_01554"/>
    </source>
</evidence>
<feature type="domain" description="Alpha-D-phosphohexomutase alpha/beta/alpha" evidence="10">
    <location>
        <begin position="3"/>
        <end position="136"/>
    </location>
</feature>
<feature type="modified residue" description="Phosphoserine" evidence="6">
    <location>
        <position position="103"/>
    </location>
</feature>
<comment type="PTM">
    <text evidence="6">Activated by phosphorylation.</text>
</comment>
<proteinExistence type="inferred from homology"/>
<dbReference type="InterPro" id="IPR036900">
    <property type="entry name" value="A-D-PHexomutase_C_sf"/>
</dbReference>
<dbReference type="InterPro" id="IPR005843">
    <property type="entry name" value="A-D-PHexomutase_C"/>
</dbReference>
<dbReference type="InterPro" id="IPR005846">
    <property type="entry name" value="A-D-PHexomutase_a/b/a-III"/>
</dbReference>
<dbReference type="NCBIfam" id="NF008139">
    <property type="entry name" value="PRK10887.1"/>
    <property type="match status" value="1"/>
</dbReference>
<keyword evidence="2 6" id="KW-0597">Phosphoprotein</keyword>
<evidence type="ECO:0000256" key="3">
    <source>
        <dbReference type="ARBA" id="ARBA00022723"/>
    </source>
</evidence>
<feature type="binding site" evidence="6">
    <location>
        <position position="244"/>
    </location>
    <ligand>
        <name>Mg(2+)</name>
        <dbReference type="ChEBI" id="CHEBI:18420"/>
    </ligand>
</feature>
<dbReference type="PROSITE" id="PS00710">
    <property type="entry name" value="PGM_PMM"/>
    <property type="match status" value="1"/>
</dbReference>
<evidence type="ECO:0000256" key="7">
    <source>
        <dbReference type="RuleBase" id="RU004326"/>
    </source>
</evidence>
<dbReference type="Pfam" id="PF00408">
    <property type="entry name" value="PGM_PMM_IV"/>
    <property type="match status" value="1"/>
</dbReference>
<dbReference type="RefSeq" id="WP_279242058.1">
    <property type="nucleotide sequence ID" value="NZ_CP036501.1"/>
</dbReference>
<organism evidence="13 14">
    <name type="scientific">Candidatus Paraluminiphilus aquimaris</name>
    <dbReference type="NCBI Taxonomy" id="2518994"/>
    <lineage>
        <taxon>Bacteria</taxon>
        <taxon>Pseudomonadati</taxon>
        <taxon>Pseudomonadota</taxon>
        <taxon>Gammaproteobacteria</taxon>
        <taxon>Cellvibrionales</taxon>
        <taxon>Halieaceae</taxon>
        <taxon>Candidatus Paraluminiphilus</taxon>
    </lineage>
</organism>
<dbReference type="Pfam" id="PF02879">
    <property type="entry name" value="PGM_PMM_II"/>
    <property type="match status" value="1"/>
</dbReference>
<name>A0ABY6Q3C2_9GAMM</name>
<dbReference type="NCBIfam" id="TIGR01455">
    <property type="entry name" value="glmM"/>
    <property type="match status" value="1"/>
</dbReference>
<evidence type="ECO:0000259" key="12">
    <source>
        <dbReference type="Pfam" id="PF02880"/>
    </source>
</evidence>
<feature type="domain" description="Alpha-D-phosphohexomutase alpha/beta/alpha" evidence="11">
    <location>
        <begin position="158"/>
        <end position="255"/>
    </location>
</feature>
<dbReference type="Gene3D" id="3.30.310.50">
    <property type="entry name" value="Alpha-D-phosphohexomutase, C-terminal domain"/>
    <property type="match status" value="1"/>
</dbReference>
<comment type="cofactor">
    <cofactor evidence="6">
        <name>Mg(2+)</name>
        <dbReference type="ChEBI" id="CHEBI:18420"/>
    </cofactor>
    <text evidence="6">Binds 1 Mg(2+) ion per subunit.</text>
</comment>
<evidence type="ECO:0000313" key="13">
    <source>
        <dbReference type="EMBL" id="UZP73281.1"/>
    </source>
</evidence>
<dbReference type="HAMAP" id="MF_01554_B">
    <property type="entry name" value="GlmM_B"/>
    <property type="match status" value="1"/>
</dbReference>
<dbReference type="SUPFAM" id="SSF55957">
    <property type="entry name" value="Phosphoglucomutase, C-terminal domain"/>
    <property type="match status" value="1"/>
</dbReference>
<comment type="similarity">
    <text evidence="1 6 7">Belongs to the phosphohexose mutase family.</text>
</comment>
<reference evidence="13 14" key="1">
    <citation type="submission" date="2019-02" db="EMBL/GenBank/DDBJ databases">
        <title>Halieaceae_genomes.</title>
        <authorList>
            <person name="Li S.-H."/>
        </authorList>
    </citation>
    <scope>NUCLEOTIDE SEQUENCE [LARGE SCALE GENOMIC DNA]</scope>
    <source>
        <strain evidence="13 14">JH123</strain>
    </source>
</reference>
<dbReference type="InterPro" id="IPR005841">
    <property type="entry name" value="Alpha-D-phosphohexomutase_SF"/>
</dbReference>
<dbReference type="InterPro" id="IPR005845">
    <property type="entry name" value="A-D-PHexomutase_a/b/a-II"/>
</dbReference>
<dbReference type="InterPro" id="IPR005844">
    <property type="entry name" value="A-D-PHexomutase_a/b/a-I"/>
</dbReference>
<dbReference type="PANTHER" id="PTHR42946">
    <property type="entry name" value="PHOSPHOHEXOSE MUTASE"/>
    <property type="match status" value="1"/>
</dbReference>
<dbReference type="Pfam" id="PF02880">
    <property type="entry name" value="PGM_PMM_III"/>
    <property type="match status" value="1"/>
</dbReference>
<dbReference type="GO" id="GO:0008966">
    <property type="term" value="F:phosphoglucosamine mutase activity"/>
    <property type="evidence" value="ECO:0007669"/>
    <property type="project" value="UniProtKB-EC"/>
</dbReference>
<dbReference type="SUPFAM" id="SSF53738">
    <property type="entry name" value="Phosphoglucomutase, first 3 domains"/>
    <property type="match status" value="3"/>
</dbReference>